<sequence length="393" mass="42917">MRFSLSALGGLAVALLSAPAMASLYHDYSAAPEDAEVDTGNFLDRWSLPFIPVPKIITEPAVGTGLALGLVFFEESEEQKAERSDGSLVPENITIGGLAFTSNGSRGYGVGHLGFWKDDTIRYKGFLAYSDFNIDFYSLAGMPINRPIGFNIKGPAVIQELQMRISDSRWLIGAKQVYRKVKLTLTDDLSLPNAALADPINRYLDNHLGDSAVTSGLGITAEFDSLDTPIDPQEGYNYSVRYLVYDKTIGSDYDYASYQLKGTNYWKLTPAWDLGVRLQYDGIAVDDETVLPAYIAPSIDLRGIPAARYQGNAVAVAEAELTWKITPRWRVKTFAGAGRAADQFNELGDAEAANSLGGGFRYMVAERYGFNMGIDVARGPEESAVYIQAGSTW</sequence>
<organism evidence="2 3">
    <name type="scientific">Halopseudomonas sabulinigri</name>
    <dbReference type="NCBI Taxonomy" id="472181"/>
    <lineage>
        <taxon>Bacteria</taxon>
        <taxon>Pseudomonadati</taxon>
        <taxon>Pseudomonadota</taxon>
        <taxon>Gammaproteobacteria</taxon>
        <taxon>Pseudomonadales</taxon>
        <taxon>Pseudomonadaceae</taxon>
        <taxon>Halopseudomonas</taxon>
    </lineage>
</organism>
<evidence type="ECO:0000313" key="3">
    <source>
        <dbReference type="Proteomes" id="UP000243413"/>
    </source>
</evidence>
<dbReference type="Proteomes" id="UP000243413">
    <property type="component" value="Chromosome I"/>
</dbReference>
<gene>
    <name evidence="2" type="ORF">SAMN05216271_0955</name>
</gene>
<keyword evidence="1" id="KW-0732">Signal</keyword>
<accession>A0A1H1NS37</accession>
<protein>
    <submittedName>
        <fullName evidence="2">Surface antigen</fullName>
    </submittedName>
</protein>
<feature type="chain" id="PRO_5009255782" evidence="1">
    <location>
        <begin position="23"/>
        <end position="393"/>
    </location>
</feature>
<dbReference type="RefSeq" id="WP_092284323.1">
    <property type="nucleotide sequence ID" value="NZ_LT629763.1"/>
</dbReference>
<evidence type="ECO:0000256" key="1">
    <source>
        <dbReference type="SAM" id="SignalP"/>
    </source>
</evidence>
<dbReference type="SUPFAM" id="SSF56935">
    <property type="entry name" value="Porins"/>
    <property type="match status" value="1"/>
</dbReference>
<dbReference type="AlphaFoldDB" id="A0A1H1NS37"/>
<dbReference type="STRING" id="472181.SAMN05216271_0955"/>
<dbReference type="OrthoDB" id="9771071at2"/>
<feature type="signal peptide" evidence="1">
    <location>
        <begin position="1"/>
        <end position="22"/>
    </location>
</feature>
<name>A0A1H1NS37_9GAMM</name>
<proteinExistence type="predicted"/>
<dbReference type="EMBL" id="LT629763">
    <property type="protein sequence ID" value="SDS01199.1"/>
    <property type="molecule type" value="Genomic_DNA"/>
</dbReference>
<evidence type="ECO:0000313" key="2">
    <source>
        <dbReference type="EMBL" id="SDS01199.1"/>
    </source>
</evidence>
<dbReference type="Gene3D" id="2.40.160.50">
    <property type="entry name" value="membrane protein fhac: a member of the omp85/tpsb transporter family"/>
    <property type="match status" value="1"/>
</dbReference>
<reference evidence="3" key="1">
    <citation type="submission" date="2016-10" db="EMBL/GenBank/DDBJ databases">
        <authorList>
            <person name="Varghese N."/>
            <person name="Submissions S."/>
        </authorList>
    </citation>
    <scope>NUCLEOTIDE SEQUENCE [LARGE SCALE GENOMIC DNA]</scope>
    <source>
        <strain evidence="3">JCM 14963</strain>
    </source>
</reference>